<dbReference type="PRINTS" id="PR00237">
    <property type="entry name" value="GPCRRHODOPSN"/>
</dbReference>
<reference evidence="14 15" key="1">
    <citation type="submission" date="2017-08" db="EMBL/GenBank/DDBJ databases">
        <title>USMARCv1.0.</title>
        <authorList>
            <person name="Hannum G.I."/>
            <person name="Koren S."/>
            <person name="Schroeder S.G."/>
            <person name="Chin S.C."/>
            <person name="Nonneman D.J."/>
            <person name="Becker S.A."/>
            <person name="Rosen B.D."/>
            <person name="Bickhart D.M."/>
            <person name="Putnam N.H."/>
            <person name="Green R.E."/>
            <person name="Tuggle C.K."/>
            <person name="Liu H."/>
            <person name="Rohrer G.A."/>
            <person name="Warr A."/>
            <person name="Hall R."/>
            <person name="Kim K."/>
            <person name="Hume D.A."/>
            <person name="Talbot R."/>
            <person name="Chow W."/>
            <person name="Howe K."/>
            <person name="Schwartz A.S."/>
            <person name="Watson M."/>
            <person name="Archibald A.L."/>
            <person name="Phillippy A.M."/>
            <person name="Smith T.P.L."/>
        </authorList>
    </citation>
    <scope>NUCLEOTIDE SEQUENCE [LARGE SCALE GENOMIC DNA]</scope>
</reference>
<comment type="subcellular location">
    <subcellularLocation>
        <location evidence="2 12">Cell membrane</location>
        <topology evidence="2 12">Multi-pass membrane protein</topology>
    </subcellularLocation>
</comment>
<keyword evidence="3 12" id="KW-1003">Cell membrane</keyword>
<feature type="transmembrane region" description="Helical" evidence="12">
    <location>
        <begin position="272"/>
        <end position="291"/>
    </location>
</feature>
<protein>
    <recommendedName>
        <fullName evidence="12">Olfactory receptor</fullName>
    </recommendedName>
</protein>
<reference evidence="14" key="2">
    <citation type="submission" date="2025-05" db="UniProtKB">
        <authorList>
            <consortium name="Ensembl"/>
        </authorList>
    </citation>
    <scope>IDENTIFICATION</scope>
</reference>
<dbReference type="OMA" id="RSMRTVY"/>
<evidence type="ECO:0000256" key="3">
    <source>
        <dbReference type="ARBA" id="ARBA00022475"/>
    </source>
</evidence>
<feature type="transmembrane region" description="Helical" evidence="12">
    <location>
        <begin position="203"/>
        <end position="225"/>
    </location>
</feature>
<evidence type="ECO:0000256" key="2">
    <source>
        <dbReference type="ARBA" id="ARBA00004651"/>
    </source>
</evidence>
<dbReference type="InterPro" id="IPR000276">
    <property type="entry name" value="GPCR_Rhodpsn"/>
</dbReference>
<dbReference type="Gene3D" id="1.20.1070.10">
    <property type="entry name" value="Rhodopsin 7-helix transmembrane proteins"/>
    <property type="match status" value="1"/>
</dbReference>
<keyword evidence="10 11" id="KW-0807">Transducer</keyword>
<dbReference type="Proteomes" id="UP000694727">
    <property type="component" value="Unplaced"/>
</dbReference>
<dbReference type="SUPFAM" id="SSF81321">
    <property type="entry name" value="Family A G protein-coupled receptor-like"/>
    <property type="match status" value="1"/>
</dbReference>
<dbReference type="Ensembl" id="ENSSSCT00055024151.1">
    <property type="protein sequence ID" value="ENSSSCP00055019140.1"/>
    <property type="gene ID" value="ENSSSCG00055012301.1"/>
</dbReference>
<feature type="transmembrane region" description="Helical" evidence="12">
    <location>
        <begin position="97"/>
        <end position="119"/>
    </location>
</feature>
<keyword evidence="6 12" id="KW-0552">Olfaction</keyword>
<evidence type="ECO:0000313" key="14">
    <source>
        <dbReference type="Ensembl" id="ENSSSCP00070030248.1"/>
    </source>
</evidence>
<evidence type="ECO:0000313" key="15">
    <source>
        <dbReference type="Proteomes" id="UP000314985"/>
    </source>
</evidence>
<sequence length="310" mass="35527">MEGNQSWITEFILVGFQLREEMELLLFVIFFLLYIFNLLANGMILGLICLDLKLHSPMYYFLSHLAVIDMSYPSSSLPNMLENLVKHKKTISFDSCTMQMVFSLAFGSVECLILVVMSYDRYVAICHPLRYTVIMNWKLCIVLAITSWACGFSLALVQVFLLLRLSFCGPQKINHFFCEFRSVLKVACGDTWISEISLFADGVFILVTPISLVLVSYVRILWSVLKIQSKEGRKKAFSTCSSHLCVVGFYFGLAMIVYMVPDNSKQEEQLKILFLFYTLFNPLLNPLVYSLRNAQVKAAFYRVLQINTTV</sequence>
<evidence type="ECO:0000256" key="4">
    <source>
        <dbReference type="ARBA" id="ARBA00022606"/>
    </source>
</evidence>
<dbReference type="Ensembl" id="ENSSSCT00025047943.1">
    <property type="protein sequence ID" value="ENSSSCP00025020554.1"/>
    <property type="gene ID" value="ENSSSCG00025035150.1"/>
</dbReference>
<dbReference type="OrthoDB" id="6147321at2759"/>
<keyword evidence="5 11" id="KW-0812">Transmembrane</keyword>
<feature type="transmembrane region" description="Helical" evidence="12">
    <location>
        <begin position="24"/>
        <end position="50"/>
    </location>
</feature>
<organism evidence="14 15">
    <name type="scientific">Sus scrofa</name>
    <name type="common">Pig</name>
    <dbReference type="NCBI Taxonomy" id="9823"/>
    <lineage>
        <taxon>Eukaryota</taxon>
        <taxon>Metazoa</taxon>
        <taxon>Chordata</taxon>
        <taxon>Craniata</taxon>
        <taxon>Vertebrata</taxon>
        <taxon>Euteleostomi</taxon>
        <taxon>Mammalia</taxon>
        <taxon>Eutheria</taxon>
        <taxon>Laurasiatheria</taxon>
        <taxon>Artiodactyla</taxon>
        <taxon>Suina</taxon>
        <taxon>Suidae</taxon>
        <taxon>Sus</taxon>
    </lineage>
</organism>
<dbReference type="RefSeq" id="XP_020919260.1">
    <property type="nucleotide sequence ID" value="XM_021063601.1"/>
</dbReference>
<evidence type="ECO:0000256" key="11">
    <source>
        <dbReference type="RuleBase" id="RU000688"/>
    </source>
</evidence>
<dbReference type="PRINTS" id="PR00245">
    <property type="entry name" value="OLFACTORYR"/>
</dbReference>
<dbReference type="KEGG" id="ssc:100513612"/>
<evidence type="ECO:0000256" key="9">
    <source>
        <dbReference type="ARBA" id="ARBA00023136"/>
    </source>
</evidence>
<dbReference type="PROSITE" id="PS00237">
    <property type="entry name" value="G_PROTEIN_RECEP_F1_1"/>
    <property type="match status" value="1"/>
</dbReference>
<keyword evidence="7 12" id="KW-1133">Transmembrane helix</keyword>
<dbReference type="Proteomes" id="UP000694724">
    <property type="component" value="Unplaced"/>
</dbReference>
<dbReference type="Ensembl" id="ENSSSCT00070036189.1">
    <property type="protein sequence ID" value="ENSSSCP00070030248.1"/>
    <property type="gene ID" value="ENSSSCG00070018343.1"/>
</dbReference>
<name>A0A4X1UPY7_PIG</name>
<evidence type="ECO:0000256" key="6">
    <source>
        <dbReference type="ARBA" id="ARBA00022725"/>
    </source>
</evidence>
<dbReference type="GO" id="GO:0004930">
    <property type="term" value="F:G protein-coupled receptor activity"/>
    <property type="evidence" value="ECO:0007669"/>
    <property type="project" value="UniProtKB-KW"/>
</dbReference>
<dbReference type="FunFam" id="1.20.1070.10:FF:000008">
    <property type="entry name" value="Olfactory receptor"/>
    <property type="match status" value="1"/>
</dbReference>
<gene>
    <name evidence="14" type="primary">LOC100513612</name>
</gene>
<dbReference type="InterPro" id="IPR017452">
    <property type="entry name" value="GPCR_Rhodpsn_7TM"/>
</dbReference>
<feature type="domain" description="G-protein coupled receptors family 1 profile" evidence="13">
    <location>
        <begin position="40"/>
        <end position="289"/>
    </location>
</feature>
<keyword evidence="9 12" id="KW-0472">Membrane</keyword>
<dbReference type="PROSITE" id="PS50262">
    <property type="entry name" value="G_PROTEIN_RECEP_F1_2"/>
    <property type="match status" value="1"/>
</dbReference>
<dbReference type="PANTHER" id="PTHR26453">
    <property type="entry name" value="OLFACTORY RECEPTOR"/>
    <property type="match status" value="1"/>
</dbReference>
<dbReference type="GO" id="GO:0004984">
    <property type="term" value="F:olfactory receptor activity"/>
    <property type="evidence" value="ECO:0007669"/>
    <property type="project" value="InterPro"/>
</dbReference>
<feature type="transmembrane region" description="Helical" evidence="12">
    <location>
        <begin position="139"/>
        <end position="163"/>
    </location>
</feature>
<keyword evidence="11" id="KW-0675">Receptor</keyword>
<evidence type="ECO:0000256" key="10">
    <source>
        <dbReference type="ARBA" id="ARBA00023224"/>
    </source>
</evidence>
<evidence type="ECO:0000256" key="8">
    <source>
        <dbReference type="ARBA" id="ARBA00023040"/>
    </source>
</evidence>
<dbReference type="InterPro" id="IPR000725">
    <property type="entry name" value="Olfact_rcpt"/>
</dbReference>
<dbReference type="CDD" id="cd15420">
    <property type="entry name" value="7tmA_OR2A-like"/>
    <property type="match status" value="1"/>
</dbReference>
<keyword evidence="8 11" id="KW-0297">G-protein coupled receptor</keyword>
<evidence type="ECO:0000259" key="13">
    <source>
        <dbReference type="PROSITE" id="PS50262"/>
    </source>
</evidence>
<dbReference type="Pfam" id="PF13853">
    <property type="entry name" value="7tm_4"/>
    <property type="match status" value="1"/>
</dbReference>
<keyword evidence="4 12" id="KW-0716">Sensory transduction</keyword>
<proteinExistence type="inferred from homology"/>
<dbReference type="Proteomes" id="UP000314985">
    <property type="component" value="Chromosome 9"/>
</dbReference>
<evidence type="ECO:0000256" key="12">
    <source>
        <dbReference type="RuleBase" id="RU363047"/>
    </source>
</evidence>
<dbReference type="GeneID" id="100513612"/>
<dbReference type="GO" id="GO:0005886">
    <property type="term" value="C:plasma membrane"/>
    <property type="evidence" value="ECO:0007669"/>
    <property type="project" value="UniProtKB-SubCell"/>
</dbReference>
<feature type="transmembrane region" description="Helical" evidence="12">
    <location>
        <begin position="237"/>
        <end position="260"/>
    </location>
</feature>
<comment type="function">
    <text evidence="1">Putative odorant or sperm cell receptor.</text>
</comment>
<evidence type="ECO:0000256" key="5">
    <source>
        <dbReference type="ARBA" id="ARBA00022692"/>
    </source>
</evidence>
<dbReference type="AlphaFoldDB" id="A0A4X1UPY7"/>
<accession>A0A4X1UPY7</accession>
<evidence type="ECO:0000256" key="7">
    <source>
        <dbReference type="ARBA" id="ARBA00022989"/>
    </source>
</evidence>
<comment type="similarity">
    <text evidence="11">Belongs to the G-protein coupled receptor 1 family.</text>
</comment>
<evidence type="ECO:0000256" key="1">
    <source>
        <dbReference type="ARBA" id="ARBA00003929"/>
    </source>
</evidence>